<proteinExistence type="predicted"/>
<dbReference type="EMBL" id="BJYU01000189">
    <property type="protein sequence ID" value="GEO18407.1"/>
    <property type="molecule type" value="Genomic_DNA"/>
</dbReference>
<dbReference type="AlphaFoldDB" id="A0A512C2Z7"/>
<dbReference type="InterPro" id="IPR054189">
    <property type="entry name" value="DUF6894"/>
</dbReference>
<name>A0A512C2Z7_9HYPH</name>
<protein>
    <recommendedName>
        <fullName evidence="1">DUF6894 domain-containing protein</fullName>
    </recommendedName>
</protein>
<comment type="caution">
    <text evidence="2">The sequence shown here is derived from an EMBL/GenBank/DDBJ whole genome shotgun (WGS) entry which is preliminary data.</text>
</comment>
<organism evidence="2 3">
    <name type="scientific">Microvirga aerophila</name>
    <dbReference type="NCBI Taxonomy" id="670291"/>
    <lineage>
        <taxon>Bacteria</taxon>
        <taxon>Pseudomonadati</taxon>
        <taxon>Pseudomonadota</taxon>
        <taxon>Alphaproteobacteria</taxon>
        <taxon>Hyphomicrobiales</taxon>
        <taxon>Methylobacteriaceae</taxon>
        <taxon>Microvirga</taxon>
    </lineage>
</organism>
<sequence length="70" mass="7712">MKDPTGVPLPNVEAAHAEALRRARDVLGQLSHWSSDLMDEMVREMAFEITDEAGRIVEIVSFLAAIGPLH</sequence>
<dbReference type="Proteomes" id="UP000321085">
    <property type="component" value="Unassembled WGS sequence"/>
</dbReference>
<gene>
    <name evidence="2" type="ORF">MAE02_61030</name>
</gene>
<evidence type="ECO:0000313" key="2">
    <source>
        <dbReference type="EMBL" id="GEO18407.1"/>
    </source>
</evidence>
<accession>A0A512C2Z7</accession>
<keyword evidence="3" id="KW-1185">Reference proteome</keyword>
<reference evidence="2 3" key="1">
    <citation type="submission" date="2019-07" db="EMBL/GenBank/DDBJ databases">
        <title>Whole genome shotgun sequence of Microvirga aerophila NBRC 106136.</title>
        <authorList>
            <person name="Hosoyama A."/>
            <person name="Uohara A."/>
            <person name="Ohji S."/>
            <person name="Ichikawa N."/>
        </authorList>
    </citation>
    <scope>NUCLEOTIDE SEQUENCE [LARGE SCALE GENOMIC DNA]</scope>
    <source>
        <strain evidence="2 3">NBRC 106136</strain>
    </source>
</reference>
<dbReference type="Pfam" id="PF21834">
    <property type="entry name" value="DUF6894"/>
    <property type="match status" value="1"/>
</dbReference>
<evidence type="ECO:0000259" key="1">
    <source>
        <dbReference type="Pfam" id="PF21834"/>
    </source>
</evidence>
<feature type="domain" description="DUF6894" evidence="1">
    <location>
        <begin position="2"/>
        <end position="62"/>
    </location>
</feature>
<evidence type="ECO:0000313" key="3">
    <source>
        <dbReference type="Proteomes" id="UP000321085"/>
    </source>
</evidence>